<protein>
    <submittedName>
        <fullName evidence="3">Uncharacterized protein LOC108669545</fullName>
    </submittedName>
</protein>
<feature type="compositionally biased region" description="Polar residues" evidence="1">
    <location>
        <begin position="82"/>
        <end position="95"/>
    </location>
</feature>
<organism evidence="2 3">
    <name type="scientific">Hyalella azteca</name>
    <name type="common">Amphipod</name>
    <dbReference type="NCBI Taxonomy" id="294128"/>
    <lineage>
        <taxon>Eukaryota</taxon>
        <taxon>Metazoa</taxon>
        <taxon>Ecdysozoa</taxon>
        <taxon>Arthropoda</taxon>
        <taxon>Crustacea</taxon>
        <taxon>Multicrustacea</taxon>
        <taxon>Malacostraca</taxon>
        <taxon>Eumalacostraca</taxon>
        <taxon>Peracarida</taxon>
        <taxon>Amphipoda</taxon>
        <taxon>Senticaudata</taxon>
        <taxon>Talitrida</taxon>
        <taxon>Talitroidea</taxon>
        <taxon>Hyalellidae</taxon>
        <taxon>Hyalella</taxon>
    </lineage>
</organism>
<evidence type="ECO:0000313" key="2">
    <source>
        <dbReference type="Proteomes" id="UP000694843"/>
    </source>
</evidence>
<evidence type="ECO:0000313" key="3">
    <source>
        <dbReference type="RefSeq" id="XP_018012404.1"/>
    </source>
</evidence>
<evidence type="ECO:0000256" key="1">
    <source>
        <dbReference type="SAM" id="MobiDB-lite"/>
    </source>
</evidence>
<proteinExistence type="predicted"/>
<dbReference type="RefSeq" id="XP_018012404.1">
    <property type="nucleotide sequence ID" value="XM_018156915.2"/>
</dbReference>
<dbReference type="AlphaFoldDB" id="A0A8B7NFL0"/>
<name>A0A8B7NFL0_HYAAZ</name>
<dbReference type="KEGG" id="hazt:108669545"/>
<reference evidence="3" key="1">
    <citation type="submission" date="2025-08" db="UniProtKB">
        <authorList>
            <consortium name="RefSeq"/>
        </authorList>
    </citation>
    <scope>IDENTIFICATION</scope>
    <source>
        <tissue evidence="3">Whole organism</tissue>
    </source>
</reference>
<accession>A0A8B7NFL0</accession>
<gene>
    <name evidence="3" type="primary">LOC108669545</name>
</gene>
<feature type="compositionally biased region" description="Basic and acidic residues" evidence="1">
    <location>
        <begin position="152"/>
        <end position="188"/>
    </location>
</feature>
<feature type="region of interest" description="Disordered" evidence="1">
    <location>
        <begin position="1"/>
        <end position="212"/>
    </location>
</feature>
<sequence>MSATEVISVDSGLGRNSLPDFQSSEEASSPGSFARSRRSFRRSGRSSDSTSSEKAPFLSSFSRSSLRSASCRGSPSPARKLTTPQGPNLATASRNRQCKCSEVHHHGPHGHITPVVPRVPLERERATRRSRGAAVADDDKNKTASTRLPDAGSKKPSREERKCSRDGRDTSRDGKDTDGRDASQDGRKSSLSKGISLNARKISGNDNNRDGLEKNLQSIVPASEEKLANRKGSVTTMVKWVPWLAEKRYSTTLTISPSAPPTVTSTVKQVESNKGLHCYYPQQPKMKVIQTSSSSAIQPSFLTSIGAPPAIIARLSMA</sequence>
<dbReference type="Proteomes" id="UP000694843">
    <property type="component" value="Unplaced"/>
</dbReference>
<feature type="compositionally biased region" description="Low complexity" evidence="1">
    <location>
        <begin position="59"/>
        <end position="76"/>
    </location>
</feature>
<dbReference type="GeneID" id="108669545"/>
<keyword evidence="2" id="KW-1185">Reference proteome</keyword>
<dbReference type="OrthoDB" id="10495440at2759"/>
<feature type="compositionally biased region" description="Basic residues" evidence="1">
    <location>
        <begin position="35"/>
        <end position="44"/>
    </location>
</feature>